<accession>A0ABQ5AVM6</accession>
<name>A0ABQ5AVM6_9ASTR</name>
<reference evidence="6" key="2">
    <citation type="submission" date="2022-01" db="EMBL/GenBank/DDBJ databases">
        <authorList>
            <person name="Yamashiro T."/>
            <person name="Shiraishi A."/>
            <person name="Satake H."/>
            <person name="Nakayama K."/>
        </authorList>
    </citation>
    <scope>NUCLEOTIDE SEQUENCE</scope>
</reference>
<evidence type="ECO:0000256" key="4">
    <source>
        <dbReference type="ARBA" id="ARBA00023242"/>
    </source>
</evidence>
<comment type="caution">
    <text evidence="6">The sequence shown here is derived from an EMBL/GenBank/DDBJ whole genome shotgun (WGS) entry which is preliminary data.</text>
</comment>
<dbReference type="EMBL" id="BQNB010012635">
    <property type="protein sequence ID" value="GJT06049.1"/>
    <property type="molecule type" value="Genomic_DNA"/>
</dbReference>
<gene>
    <name evidence="6" type="ORF">Tco_0840511</name>
</gene>
<dbReference type="PANTHER" id="PTHR31301">
    <property type="entry name" value="LOB DOMAIN-CONTAINING PROTEIN 4-RELATED"/>
    <property type="match status" value="1"/>
</dbReference>
<comment type="subcellular location">
    <subcellularLocation>
        <location evidence="1">Nucleus</location>
    </subcellularLocation>
</comment>
<dbReference type="InterPro" id="IPR004883">
    <property type="entry name" value="LOB"/>
</dbReference>
<evidence type="ECO:0000259" key="5">
    <source>
        <dbReference type="PROSITE" id="PS50891"/>
    </source>
</evidence>
<comment type="similarity">
    <text evidence="2">Belongs to the LOB domain-containing protein family.</text>
</comment>
<protein>
    <submittedName>
        <fullName evidence="6">LOB domain-containing protein 36-like protein</fullName>
    </submittedName>
</protein>
<dbReference type="PANTHER" id="PTHR31301:SF83">
    <property type="entry name" value="PROTEIN ASYMMETRIC LEAVES 2"/>
    <property type="match status" value="1"/>
</dbReference>
<evidence type="ECO:0000256" key="2">
    <source>
        <dbReference type="ARBA" id="ARBA00005474"/>
    </source>
</evidence>
<evidence type="ECO:0000256" key="3">
    <source>
        <dbReference type="ARBA" id="ARBA00022473"/>
    </source>
</evidence>
<feature type="domain" description="LOB" evidence="5">
    <location>
        <begin position="7"/>
        <end position="108"/>
    </location>
</feature>
<evidence type="ECO:0000313" key="6">
    <source>
        <dbReference type="EMBL" id="GJT06049.1"/>
    </source>
</evidence>
<dbReference type="PROSITE" id="PS50891">
    <property type="entry name" value="LOB"/>
    <property type="match status" value="1"/>
</dbReference>
<proteinExistence type="inferred from homology"/>
<sequence length="279" mass="32129">MSPPSKFACAACQAAHRSCQENCVFAPSFPRDQPEKYETVDNVYGRTQVSRILKDLNPSKREVASNCLAYATRAREKDPIYGIVGLIIFLRHKLKKVLDEIHSGNQELAKQGMVPNLTQTEAEQQQQQLVDASSEHEMWCRNFEQYHQLIDRMSNNREFDVVTGPSGQQVNTTGFTHLTGPPQPQLQIQELFLEDVGWGMVLQKLGPEDIDQTMHQQEHGDEDVYWGMLQEDVDQTMHQQEHGDEDVNRGMLQEDVDWRMHPDLEVDCLQDYDIDWSQI</sequence>
<keyword evidence="3" id="KW-0217">Developmental protein</keyword>
<reference evidence="6" key="1">
    <citation type="journal article" date="2022" name="Int. J. Mol. Sci.">
        <title>Draft Genome of Tanacetum Coccineum: Genomic Comparison of Closely Related Tanacetum-Family Plants.</title>
        <authorList>
            <person name="Yamashiro T."/>
            <person name="Shiraishi A."/>
            <person name="Nakayama K."/>
            <person name="Satake H."/>
        </authorList>
    </citation>
    <scope>NUCLEOTIDE SEQUENCE</scope>
</reference>
<keyword evidence="4" id="KW-0539">Nucleus</keyword>
<evidence type="ECO:0000256" key="1">
    <source>
        <dbReference type="ARBA" id="ARBA00004123"/>
    </source>
</evidence>
<evidence type="ECO:0000313" key="7">
    <source>
        <dbReference type="Proteomes" id="UP001151760"/>
    </source>
</evidence>
<keyword evidence="7" id="KW-1185">Reference proteome</keyword>
<organism evidence="6 7">
    <name type="scientific">Tanacetum coccineum</name>
    <dbReference type="NCBI Taxonomy" id="301880"/>
    <lineage>
        <taxon>Eukaryota</taxon>
        <taxon>Viridiplantae</taxon>
        <taxon>Streptophyta</taxon>
        <taxon>Embryophyta</taxon>
        <taxon>Tracheophyta</taxon>
        <taxon>Spermatophyta</taxon>
        <taxon>Magnoliopsida</taxon>
        <taxon>eudicotyledons</taxon>
        <taxon>Gunneridae</taxon>
        <taxon>Pentapetalae</taxon>
        <taxon>asterids</taxon>
        <taxon>campanulids</taxon>
        <taxon>Asterales</taxon>
        <taxon>Asteraceae</taxon>
        <taxon>Asteroideae</taxon>
        <taxon>Anthemideae</taxon>
        <taxon>Anthemidinae</taxon>
        <taxon>Tanacetum</taxon>
    </lineage>
</organism>
<dbReference type="Pfam" id="PF03195">
    <property type="entry name" value="LOB"/>
    <property type="match status" value="1"/>
</dbReference>
<dbReference type="Proteomes" id="UP001151760">
    <property type="component" value="Unassembled WGS sequence"/>
</dbReference>